<organism evidence="1 3">
    <name type="scientific">Lysinibacillus sphaericus</name>
    <name type="common">Bacillus sphaericus</name>
    <dbReference type="NCBI Taxonomy" id="1421"/>
    <lineage>
        <taxon>Bacteria</taxon>
        <taxon>Bacillati</taxon>
        <taxon>Bacillota</taxon>
        <taxon>Bacilli</taxon>
        <taxon>Bacillales</taxon>
        <taxon>Bacillaceae</taxon>
        <taxon>Lysinibacillus</taxon>
    </lineage>
</organism>
<accession>A0A2S0JZX7</accession>
<dbReference type="EMBL" id="CP019980">
    <property type="protein sequence ID" value="AVK96692.1"/>
    <property type="molecule type" value="Genomic_DNA"/>
</dbReference>
<evidence type="ECO:0000313" key="4">
    <source>
        <dbReference type="Proteomes" id="UP000255295"/>
    </source>
</evidence>
<protein>
    <submittedName>
        <fullName evidence="1">Uncharacterized protein</fullName>
    </submittedName>
</protein>
<dbReference type="Proteomes" id="UP000238825">
    <property type="component" value="Chromosome"/>
</dbReference>
<dbReference type="Gene3D" id="3.30.40.30">
    <property type="entry name" value="YqaI domain"/>
    <property type="match status" value="1"/>
</dbReference>
<dbReference type="Proteomes" id="UP000255295">
    <property type="component" value="Unassembled WGS sequence"/>
</dbReference>
<dbReference type="InterPro" id="IPR018474">
    <property type="entry name" value="Uncharacterised_Yqai"/>
</dbReference>
<dbReference type="SUPFAM" id="SSF160713">
    <property type="entry name" value="YqaI-like"/>
    <property type="match status" value="1"/>
</dbReference>
<evidence type="ECO:0000313" key="2">
    <source>
        <dbReference type="EMBL" id="SUV17494.1"/>
    </source>
</evidence>
<evidence type="ECO:0000313" key="1">
    <source>
        <dbReference type="EMBL" id="AVK96692.1"/>
    </source>
</evidence>
<reference evidence="1 3" key="1">
    <citation type="submission" date="2017-03" db="EMBL/GenBank/DDBJ databases">
        <title>The whole genome sequencing and assembly of Lysinibacillus sphaericus DSM 28T strain.</title>
        <authorList>
            <person name="Lee Y.-J."/>
            <person name="Yi H."/>
            <person name="Bahn Y.-S."/>
            <person name="Kim J.F."/>
            <person name="Lee D.-W."/>
        </authorList>
    </citation>
    <scope>NUCLEOTIDE SEQUENCE [LARGE SCALE GENOMIC DNA]</scope>
    <source>
        <strain evidence="1 3">DSM 28</strain>
    </source>
</reference>
<dbReference type="RefSeq" id="WP_024364736.1">
    <property type="nucleotide sequence ID" value="NZ_BJNS01000045.1"/>
</dbReference>
<dbReference type="AlphaFoldDB" id="A0A2S0JZX7"/>
<sequence length="74" mass="8654">MNLQVENPMVLGTLETVNRVSTNHLVEKEFRDFYGSLIVSNDDYMEFPNGDIVHMDNIHTYLEEHFKASFCTKK</sequence>
<evidence type="ECO:0000313" key="3">
    <source>
        <dbReference type="Proteomes" id="UP000238825"/>
    </source>
</evidence>
<dbReference type="GeneID" id="48276660"/>
<proteinExistence type="predicted"/>
<dbReference type="InterPro" id="IPR023118">
    <property type="entry name" value="YqaI_dom_sf"/>
</dbReference>
<dbReference type="EMBL" id="UFSZ01000001">
    <property type="protein sequence ID" value="SUV17494.1"/>
    <property type="molecule type" value="Genomic_DNA"/>
</dbReference>
<name>A0A2S0JZX7_LYSSH</name>
<gene>
    <name evidence="1" type="ORF">LS41612_10650</name>
    <name evidence="2" type="ORF">NCTC10338_02597</name>
</gene>
<reference evidence="2 4" key="2">
    <citation type="submission" date="2018-06" db="EMBL/GenBank/DDBJ databases">
        <authorList>
            <consortium name="Pathogen Informatics"/>
            <person name="Doyle S."/>
        </authorList>
    </citation>
    <scope>NUCLEOTIDE SEQUENCE [LARGE SCALE GENOMIC DNA]</scope>
    <source>
        <strain evidence="2 4">NCTC10338</strain>
    </source>
</reference>
<dbReference type="Pfam" id="PF09466">
    <property type="entry name" value="Yqai"/>
    <property type="match status" value="1"/>
</dbReference>